<gene>
    <name evidence="1" type="ORF">LTR37_013404</name>
</gene>
<reference evidence="1" key="1">
    <citation type="submission" date="2023-07" db="EMBL/GenBank/DDBJ databases">
        <title>Black Yeasts Isolated from many extreme environments.</title>
        <authorList>
            <person name="Coleine C."/>
            <person name="Stajich J.E."/>
            <person name="Selbmann L."/>
        </authorList>
    </citation>
    <scope>NUCLEOTIDE SEQUENCE</scope>
    <source>
        <strain evidence="1">CCFEE 5714</strain>
    </source>
</reference>
<keyword evidence="2" id="KW-1185">Reference proteome</keyword>
<evidence type="ECO:0000313" key="1">
    <source>
        <dbReference type="EMBL" id="KAK3705243.1"/>
    </source>
</evidence>
<accession>A0ACC3MX32</accession>
<dbReference type="Proteomes" id="UP001281147">
    <property type="component" value="Unassembled WGS sequence"/>
</dbReference>
<name>A0ACC3MX32_9PEZI</name>
<protein>
    <submittedName>
        <fullName evidence="1">Uncharacterized protein</fullName>
    </submittedName>
</protein>
<proteinExistence type="predicted"/>
<dbReference type="EMBL" id="JAUTXU010000131">
    <property type="protein sequence ID" value="KAK3705243.1"/>
    <property type="molecule type" value="Genomic_DNA"/>
</dbReference>
<sequence>MPAFTKAAVLLGLASISAASPIFSLMNSLFRRQETVDTDLCTNADLSNPGGTAAVWNDYGIGSTLDEYIGGHGEDNWLNDLASESFPGSGDPGSFGCGSRDQPCMSGMETCETMSGNERGAEFWIFNAVQKMQDMFECAHENLQDSIIDSSLTVSGIAIAAAFGIAGGLIGYGSGPIINGFKTSARMIGGAFAASASEDPVVVDPSKAMESTLKEVFKLQRTILDDTLQLAVGGRGDYASLPDQASSFDNQVMKIDDRCYDK</sequence>
<comment type="caution">
    <text evidence="1">The sequence shown here is derived from an EMBL/GenBank/DDBJ whole genome shotgun (WGS) entry which is preliminary data.</text>
</comment>
<organism evidence="1 2">
    <name type="scientific">Vermiconidia calcicola</name>
    <dbReference type="NCBI Taxonomy" id="1690605"/>
    <lineage>
        <taxon>Eukaryota</taxon>
        <taxon>Fungi</taxon>
        <taxon>Dikarya</taxon>
        <taxon>Ascomycota</taxon>
        <taxon>Pezizomycotina</taxon>
        <taxon>Dothideomycetes</taxon>
        <taxon>Dothideomycetidae</taxon>
        <taxon>Mycosphaerellales</taxon>
        <taxon>Extremaceae</taxon>
        <taxon>Vermiconidia</taxon>
    </lineage>
</organism>
<evidence type="ECO:0000313" key="2">
    <source>
        <dbReference type="Proteomes" id="UP001281147"/>
    </source>
</evidence>